<evidence type="ECO:0000256" key="1">
    <source>
        <dbReference type="SAM" id="MobiDB-lite"/>
    </source>
</evidence>
<dbReference type="OrthoDB" id="7471645at2759"/>
<gene>
    <name evidence="2" type="ORF">PAPOLLO_LOCUS23194</name>
</gene>
<dbReference type="AlphaFoldDB" id="A0A8S3XWF6"/>
<dbReference type="Proteomes" id="UP000691718">
    <property type="component" value="Unassembled WGS sequence"/>
</dbReference>
<proteinExistence type="predicted"/>
<feature type="compositionally biased region" description="Polar residues" evidence="1">
    <location>
        <begin position="82"/>
        <end position="92"/>
    </location>
</feature>
<keyword evidence="3" id="KW-1185">Reference proteome</keyword>
<sequence length="104" mass="11547">MNNPEPPRKKRREVVDKHAVPSTSRKVLSVVNSNVDRQIVEWLAQEDSSGSEAEDVPENYAPEHSDHNTETEASASEDEQPTRYSSGLSGRSSPVMLQKNQVTS</sequence>
<comment type="caution">
    <text evidence="2">The sequence shown here is derived from an EMBL/GenBank/DDBJ whole genome shotgun (WGS) entry which is preliminary data.</text>
</comment>
<reference evidence="2" key="1">
    <citation type="submission" date="2021-04" db="EMBL/GenBank/DDBJ databases">
        <authorList>
            <person name="Tunstrom K."/>
        </authorList>
    </citation>
    <scope>NUCLEOTIDE SEQUENCE</scope>
</reference>
<protein>
    <submittedName>
        <fullName evidence="2">(apollo) hypothetical protein</fullName>
    </submittedName>
</protein>
<evidence type="ECO:0000313" key="3">
    <source>
        <dbReference type="Proteomes" id="UP000691718"/>
    </source>
</evidence>
<organism evidence="2 3">
    <name type="scientific">Parnassius apollo</name>
    <name type="common">Apollo butterfly</name>
    <name type="synonym">Papilio apollo</name>
    <dbReference type="NCBI Taxonomy" id="110799"/>
    <lineage>
        <taxon>Eukaryota</taxon>
        <taxon>Metazoa</taxon>
        <taxon>Ecdysozoa</taxon>
        <taxon>Arthropoda</taxon>
        <taxon>Hexapoda</taxon>
        <taxon>Insecta</taxon>
        <taxon>Pterygota</taxon>
        <taxon>Neoptera</taxon>
        <taxon>Endopterygota</taxon>
        <taxon>Lepidoptera</taxon>
        <taxon>Glossata</taxon>
        <taxon>Ditrysia</taxon>
        <taxon>Papilionoidea</taxon>
        <taxon>Papilionidae</taxon>
        <taxon>Parnassiinae</taxon>
        <taxon>Parnassini</taxon>
        <taxon>Parnassius</taxon>
        <taxon>Parnassius</taxon>
    </lineage>
</organism>
<accession>A0A8S3XWF6</accession>
<name>A0A8S3XWF6_PARAO</name>
<dbReference type="EMBL" id="CAJQZP010001427">
    <property type="protein sequence ID" value="CAG5045169.1"/>
    <property type="molecule type" value="Genomic_DNA"/>
</dbReference>
<evidence type="ECO:0000313" key="2">
    <source>
        <dbReference type="EMBL" id="CAG5045169.1"/>
    </source>
</evidence>
<feature type="compositionally biased region" description="Basic and acidic residues" evidence="1">
    <location>
        <begin position="61"/>
        <end position="70"/>
    </location>
</feature>
<feature type="region of interest" description="Disordered" evidence="1">
    <location>
        <begin position="44"/>
        <end position="104"/>
    </location>
</feature>
<feature type="region of interest" description="Disordered" evidence="1">
    <location>
        <begin position="1"/>
        <end position="27"/>
    </location>
</feature>